<comment type="caution">
    <text evidence="2">The sequence shown here is derived from an EMBL/GenBank/DDBJ whole genome shotgun (WGS) entry which is preliminary data.</text>
</comment>
<evidence type="ECO:0000313" key="3">
    <source>
        <dbReference type="EMBL" id="RGJ06056.1"/>
    </source>
</evidence>
<dbReference type="EMBL" id="WNME01000003">
    <property type="protein sequence ID" value="MUB62684.1"/>
    <property type="molecule type" value="Genomic_DNA"/>
</dbReference>
<dbReference type="EMBL" id="QSON01000003">
    <property type="protein sequence ID" value="RGJ06056.1"/>
    <property type="molecule type" value="Genomic_DNA"/>
</dbReference>
<feature type="signal peptide" evidence="1">
    <location>
        <begin position="1"/>
        <end position="26"/>
    </location>
</feature>
<dbReference type="Proteomes" id="UP000434223">
    <property type="component" value="Unassembled WGS sequence"/>
</dbReference>
<dbReference type="AlphaFoldDB" id="A0A174V0U0"/>
<evidence type="ECO:0000313" key="2">
    <source>
        <dbReference type="EMBL" id="MUB62684.1"/>
    </source>
</evidence>
<name>A0A174V0U0_9FIRM</name>
<sequence>MRKIKKIVTLLLTLVFVASNTIYSFANENSTLSSDVPHETCIITLTSPNGIKYNVMAVEEPQMQLRSSNGDIAKTYSYSLDSKNMQRVTPSTRGGQSNDEWDDSISVHGYITITYASTTLSNGLKGYKLTKVNGKWEKSDNAVTMSNRRVSYTCQDVNHQNQITAKFPSSNTFSYSTGYTTYVSDIATGVLGANSHIDLNHAGSGTWSLDVTCNYFDNNILDYL</sequence>
<gene>
    <name evidence="3" type="ORF">DXD79_08625</name>
    <name evidence="2" type="ORF">GNE07_06355</name>
</gene>
<feature type="chain" id="PRO_5042683772" evidence="1">
    <location>
        <begin position="27"/>
        <end position="224"/>
    </location>
</feature>
<proteinExistence type="predicted"/>
<evidence type="ECO:0000313" key="4">
    <source>
        <dbReference type="Proteomes" id="UP000263014"/>
    </source>
</evidence>
<evidence type="ECO:0000313" key="5">
    <source>
        <dbReference type="Proteomes" id="UP000434223"/>
    </source>
</evidence>
<organism evidence="2 5">
    <name type="scientific">Hungatella hathewayi</name>
    <dbReference type="NCBI Taxonomy" id="154046"/>
    <lineage>
        <taxon>Bacteria</taxon>
        <taxon>Bacillati</taxon>
        <taxon>Bacillota</taxon>
        <taxon>Clostridia</taxon>
        <taxon>Lachnospirales</taxon>
        <taxon>Lachnospiraceae</taxon>
        <taxon>Hungatella</taxon>
    </lineage>
</organism>
<reference evidence="3 4" key="1">
    <citation type="submission" date="2018-08" db="EMBL/GenBank/DDBJ databases">
        <title>A genome reference for cultivated species of the human gut microbiota.</title>
        <authorList>
            <person name="Zou Y."/>
            <person name="Xue W."/>
            <person name="Luo G."/>
        </authorList>
    </citation>
    <scope>NUCLEOTIDE SEQUENCE [LARGE SCALE GENOMIC DNA]</scope>
    <source>
        <strain evidence="3 4">TM09-12</strain>
    </source>
</reference>
<dbReference type="GeneID" id="93150308"/>
<dbReference type="RefSeq" id="WP_006777676.1">
    <property type="nucleotide sequence ID" value="NZ_CABJBJ010000011.1"/>
</dbReference>
<dbReference type="Proteomes" id="UP000263014">
    <property type="component" value="Unassembled WGS sequence"/>
</dbReference>
<evidence type="ECO:0000256" key="1">
    <source>
        <dbReference type="SAM" id="SignalP"/>
    </source>
</evidence>
<keyword evidence="1" id="KW-0732">Signal</keyword>
<reference evidence="2 5" key="2">
    <citation type="submission" date="2019-09" db="EMBL/GenBank/DDBJ databases">
        <title>Draft genome sequencing of Hungatella hathewayi 123Y-2.</title>
        <authorList>
            <person name="Lv Q."/>
            <person name="Li S."/>
        </authorList>
    </citation>
    <scope>NUCLEOTIDE SEQUENCE [LARGE SCALE GENOMIC DNA]</scope>
    <source>
        <strain evidence="2 5">123Y-2</strain>
    </source>
</reference>
<accession>A0A174V0U0</accession>
<protein>
    <submittedName>
        <fullName evidence="2">Uncharacterized protein</fullName>
    </submittedName>
</protein>